<gene>
    <name evidence="2" type="ORF">DIS24_g1036</name>
</gene>
<evidence type="ECO:0000256" key="1">
    <source>
        <dbReference type="SAM" id="MobiDB-lite"/>
    </source>
</evidence>
<feature type="compositionally biased region" description="Polar residues" evidence="1">
    <location>
        <begin position="137"/>
        <end position="159"/>
    </location>
</feature>
<dbReference type="AlphaFoldDB" id="A0AA39Z3X1"/>
<name>A0AA39Z3X1_9PEZI</name>
<protein>
    <submittedName>
        <fullName evidence="2">Uncharacterized protein</fullName>
    </submittedName>
</protein>
<reference evidence="2" key="1">
    <citation type="submission" date="2023-06" db="EMBL/GenBank/DDBJ databases">
        <title>Multi-omics analyses reveal the molecular pathogenesis toolkit of Lasiodiplodia hormozganensis, a cross-kingdom pathogen.</title>
        <authorList>
            <person name="Felix C."/>
            <person name="Meneses R."/>
            <person name="Goncalves M.F.M."/>
            <person name="Tilleman L."/>
            <person name="Duarte A.S."/>
            <person name="Jorrin-Novo J.V."/>
            <person name="Van De Peer Y."/>
            <person name="Deforce D."/>
            <person name="Van Nieuwerburgh F."/>
            <person name="Esteves A.C."/>
            <person name="Alves A."/>
        </authorList>
    </citation>
    <scope>NUCLEOTIDE SEQUENCE</scope>
    <source>
        <strain evidence="2">CBS 339.90</strain>
    </source>
</reference>
<feature type="region of interest" description="Disordered" evidence="1">
    <location>
        <begin position="286"/>
        <end position="366"/>
    </location>
</feature>
<comment type="caution">
    <text evidence="2">The sequence shown here is derived from an EMBL/GenBank/DDBJ whole genome shotgun (WGS) entry which is preliminary data.</text>
</comment>
<evidence type="ECO:0000313" key="2">
    <source>
        <dbReference type="EMBL" id="KAK0663691.1"/>
    </source>
</evidence>
<dbReference type="EMBL" id="JAUJDW010000003">
    <property type="protein sequence ID" value="KAK0663691.1"/>
    <property type="molecule type" value="Genomic_DNA"/>
</dbReference>
<accession>A0AA39Z3X1</accession>
<dbReference type="Proteomes" id="UP001175001">
    <property type="component" value="Unassembled WGS sequence"/>
</dbReference>
<proteinExistence type="predicted"/>
<organism evidence="2 3">
    <name type="scientific">Lasiodiplodia hormozganensis</name>
    <dbReference type="NCBI Taxonomy" id="869390"/>
    <lineage>
        <taxon>Eukaryota</taxon>
        <taxon>Fungi</taxon>
        <taxon>Dikarya</taxon>
        <taxon>Ascomycota</taxon>
        <taxon>Pezizomycotina</taxon>
        <taxon>Dothideomycetes</taxon>
        <taxon>Dothideomycetes incertae sedis</taxon>
        <taxon>Botryosphaeriales</taxon>
        <taxon>Botryosphaeriaceae</taxon>
        <taxon>Lasiodiplodia</taxon>
    </lineage>
</organism>
<keyword evidence="3" id="KW-1185">Reference proteome</keyword>
<feature type="compositionally biased region" description="Low complexity" evidence="1">
    <location>
        <begin position="286"/>
        <end position="301"/>
    </location>
</feature>
<feature type="compositionally biased region" description="Gly residues" evidence="1">
    <location>
        <begin position="302"/>
        <end position="328"/>
    </location>
</feature>
<evidence type="ECO:0000313" key="3">
    <source>
        <dbReference type="Proteomes" id="UP001175001"/>
    </source>
</evidence>
<feature type="compositionally biased region" description="Low complexity" evidence="1">
    <location>
        <begin position="124"/>
        <end position="136"/>
    </location>
</feature>
<feature type="region of interest" description="Disordered" evidence="1">
    <location>
        <begin position="98"/>
        <end position="171"/>
    </location>
</feature>
<feature type="compositionally biased region" description="Low complexity" evidence="1">
    <location>
        <begin position="349"/>
        <end position="358"/>
    </location>
</feature>
<sequence>MPRVKSSRYGTGSVCSTDADTVATISVPSFEPEPYSIDPDDPYGYGYFFSAYYGSVPESYIEALTDADALHSCTISTMLPGPGYLTTAAFLTASATSFEDDDGEETTSPSPSVHDRPLPSTTDASAEPVVSPAASSTLPPVTTREPTNKNTDSPASSRPTAAPKPSPTPVTLPLGSTNVVVLSPAPAGSSGAASYGVVIVNTPLSEDDDAPHTTKLTTLGFGGTATLPGGSAAIVLTTNAAGETVAVGAVVEEGGTAADGGAAVTGTSSDGLGGLIVSGLGGTVSAAGSTSAGRTTRTVVGTLGGGGEDADGGTGSGTRTAGDGGGSAEGTAVGTSAVGSGNGGGGGSATASSSTAGAGPDGMCRF</sequence>